<name>A0A1A9F0T0_9GAMM</name>
<sequence length="585" mass="65597">MKSTEYSAWNPGLEADLPVEYRPLETLHRPENVFTRLADVAEIAQQVGLAQDELVAFRPERLVVHELLVRVTADIVALEGEDEVGLGIHFREIAEKIYIGYIHPNLESITQAHAELRQQVEARVHQELTASLFAPAPAKEPRKRFAVLHFFLKPKPRPGALIQESTQEKQYRIIAGFKQKGLVEQDPLARAVYRSLYRVLGSIAGTSGFVGSDMEYLVRLVTNHVCNRYGSLVLGHQIAPMIERAIEQLGLTPTTPAEKPVLISLKGASAAGKSSLRARLQKIMGEHGIQPGGYATISPDIWRRFLLDYDALGEAYKYAGRLTSKEVAIIDRKLDYYIRDKAKRDASIPHLLVDRFRFDSFSTESISRILHSTYASYVDTMLMFFVITPPEETVARGWERGLKVGRYKAVEDFLGHSAEAYVGMPKLFFKWLACRKPVFKYEFLDNSVSKGTYPKTIAFGNQQEMTIFNALAFIDIERYQKINIKAKSSEDVYPDNGALSVNNNMGFLMKCISNIPVINFIDETTNGTYLRVTSGEFEVVSPRLMIEKLSDPEIHEIFLSMAPTVIESLGLDVSGAGSALAQNDA</sequence>
<proteinExistence type="predicted"/>
<dbReference type="AlphaFoldDB" id="A0A1A9F0T0"/>
<gene>
    <name evidence="1" type="ORF">A8C75_13310</name>
</gene>
<reference evidence="1 2" key="2">
    <citation type="journal article" date="2018" name="Int. J. Syst. Evol. Microbiol.">
        <title>Marinobacterium aestuarii sp. nov., a benzene-degrading marine bacterium isolated from estuary sediment.</title>
        <authorList>
            <person name="Bae S.S."/>
            <person name="Jung J."/>
            <person name="Chung D."/>
            <person name="Baek K."/>
        </authorList>
    </citation>
    <scope>NUCLEOTIDE SEQUENCE [LARGE SCALE GENOMIC DNA]</scope>
    <source>
        <strain evidence="1 2">ST58-10</strain>
    </source>
</reference>
<evidence type="ECO:0000313" key="2">
    <source>
        <dbReference type="Proteomes" id="UP000078070"/>
    </source>
</evidence>
<dbReference type="InterPro" id="IPR027417">
    <property type="entry name" value="P-loop_NTPase"/>
</dbReference>
<dbReference type="OrthoDB" id="6083243at2"/>
<dbReference type="EMBL" id="CP015839">
    <property type="protein sequence ID" value="ANG63353.1"/>
    <property type="molecule type" value="Genomic_DNA"/>
</dbReference>
<dbReference type="KEGG" id="mars:A8C75_13310"/>
<evidence type="ECO:0000313" key="1">
    <source>
        <dbReference type="EMBL" id="ANG63353.1"/>
    </source>
</evidence>
<dbReference type="Proteomes" id="UP000078070">
    <property type="component" value="Chromosome"/>
</dbReference>
<dbReference type="Gene3D" id="3.40.50.300">
    <property type="entry name" value="P-loop containing nucleotide triphosphate hydrolases"/>
    <property type="match status" value="1"/>
</dbReference>
<protein>
    <submittedName>
        <fullName evidence="1">Uncharacterized protein</fullName>
    </submittedName>
</protein>
<reference evidence="2" key="1">
    <citation type="submission" date="2016-05" db="EMBL/GenBank/DDBJ databases">
        <authorList>
            <person name="Baek K."/>
            <person name="Yang S.-J."/>
        </authorList>
    </citation>
    <scope>NUCLEOTIDE SEQUENCE [LARGE SCALE GENOMIC DNA]</scope>
    <source>
        <strain evidence="2">ST58-10</strain>
    </source>
</reference>
<keyword evidence="2" id="KW-1185">Reference proteome</keyword>
<accession>A0A1A9F0T0</accession>
<dbReference type="SUPFAM" id="SSF52540">
    <property type="entry name" value="P-loop containing nucleoside triphosphate hydrolases"/>
    <property type="match status" value="1"/>
</dbReference>
<organism evidence="1 2">
    <name type="scientific">Marinobacterium aestuarii</name>
    <dbReference type="NCBI Taxonomy" id="1821621"/>
    <lineage>
        <taxon>Bacteria</taxon>
        <taxon>Pseudomonadati</taxon>
        <taxon>Pseudomonadota</taxon>
        <taxon>Gammaproteobacteria</taxon>
        <taxon>Oceanospirillales</taxon>
        <taxon>Oceanospirillaceae</taxon>
        <taxon>Marinobacterium</taxon>
    </lineage>
</organism>